<protein>
    <submittedName>
        <fullName evidence="1">Uncharacterized protein</fullName>
    </submittedName>
</protein>
<dbReference type="Proteomes" id="UP000308921">
    <property type="component" value="Segment"/>
</dbReference>
<gene>
    <name evidence="1" type="ORF">AAS21_gp077</name>
</gene>
<evidence type="ECO:0000313" key="2">
    <source>
        <dbReference type="Proteomes" id="UP000308921"/>
    </source>
</evidence>
<accession>A0A4Y5P1K1</accession>
<keyword evidence="2" id="KW-1185">Reference proteome</keyword>
<evidence type="ECO:0000313" key="1">
    <source>
        <dbReference type="EMBL" id="QCW23815.1"/>
    </source>
</evidence>
<organism evidence="1 2">
    <name type="scientific">Pantoea phage vB_PagS_AAS21</name>
    <dbReference type="NCBI Taxonomy" id="2575261"/>
    <lineage>
        <taxon>Viruses</taxon>
        <taxon>Duplodnaviria</taxon>
        <taxon>Heunggongvirae</taxon>
        <taxon>Uroviricota</taxon>
        <taxon>Caudoviricetes</taxon>
        <taxon>Demerecviridae</taxon>
        <taxon>Keyvirus</taxon>
        <taxon>Keyvirus AAS21</taxon>
    </lineage>
</organism>
<name>A0A4Y5P1K1_9CAUD</name>
<dbReference type="EMBL" id="MK770119">
    <property type="protein sequence ID" value="QCW23815.1"/>
    <property type="molecule type" value="Genomic_DNA"/>
</dbReference>
<sequence length="29" mass="3197">MTLVVAELAYKHSITTKLDSSNTIIGKYV</sequence>
<proteinExistence type="predicted"/>
<reference evidence="1 2" key="1">
    <citation type="submission" date="2019-04" db="EMBL/GenBank/DDBJ databases">
        <title>Complete genome sequence of Pantoea bacteriophage vB_PagS_AAS21.</title>
        <authorList>
            <person name="Truncaite L."/>
            <person name="Simoliuniene M."/>
            <person name="Zajanckauskaite A."/>
            <person name="Meskys R."/>
            <person name="Simoliunas E."/>
        </authorList>
    </citation>
    <scope>NUCLEOTIDE SEQUENCE [LARGE SCALE GENOMIC DNA]</scope>
</reference>